<name>A0A0P1FH77_9RHOB</name>
<evidence type="ECO:0000313" key="3">
    <source>
        <dbReference type="EMBL" id="CUH60481.1"/>
    </source>
</evidence>
<keyword evidence="3" id="KW-0378">Hydrolase</keyword>
<evidence type="ECO:0000313" key="4">
    <source>
        <dbReference type="Proteomes" id="UP000051298"/>
    </source>
</evidence>
<organism evidence="3 4">
    <name type="scientific">Thalassobacter stenotrophicus</name>
    <dbReference type="NCBI Taxonomy" id="266809"/>
    <lineage>
        <taxon>Bacteria</taxon>
        <taxon>Pseudomonadati</taxon>
        <taxon>Pseudomonadota</taxon>
        <taxon>Alphaproteobacteria</taxon>
        <taxon>Rhodobacterales</taxon>
        <taxon>Roseobacteraceae</taxon>
        <taxon>Thalassobacter</taxon>
    </lineage>
</organism>
<feature type="domain" description="Amidohydrolase-related" evidence="2">
    <location>
        <begin position="24"/>
        <end position="295"/>
    </location>
</feature>
<evidence type="ECO:0000256" key="1">
    <source>
        <dbReference type="SAM" id="MobiDB-lite"/>
    </source>
</evidence>
<dbReference type="Pfam" id="PF04909">
    <property type="entry name" value="Amidohydro_2"/>
    <property type="match status" value="1"/>
</dbReference>
<dbReference type="AlphaFoldDB" id="A0A0P1FH77"/>
<feature type="region of interest" description="Disordered" evidence="1">
    <location>
        <begin position="1"/>
        <end position="21"/>
    </location>
</feature>
<gene>
    <name evidence="3" type="ORF">THS5294_01775</name>
</gene>
<dbReference type="SUPFAM" id="SSF51556">
    <property type="entry name" value="Metallo-dependent hydrolases"/>
    <property type="match status" value="1"/>
</dbReference>
<evidence type="ECO:0000259" key="2">
    <source>
        <dbReference type="Pfam" id="PF04909"/>
    </source>
</evidence>
<proteinExistence type="predicted"/>
<dbReference type="Proteomes" id="UP000051298">
    <property type="component" value="Unassembled WGS sequence"/>
</dbReference>
<accession>A0A0P1FH77</accession>
<dbReference type="InterPro" id="IPR006680">
    <property type="entry name" value="Amidohydro-rel"/>
</dbReference>
<dbReference type="GO" id="GO:0016787">
    <property type="term" value="F:hydrolase activity"/>
    <property type="evidence" value="ECO:0007669"/>
    <property type="project" value="UniProtKB-KW"/>
</dbReference>
<dbReference type="STRING" id="266809.PM03_05045"/>
<dbReference type="RefSeq" id="WP_058123438.1">
    <property type="nucleotide sequence ID" value="NZ_CYRX01000025.1"/>
</dbReference>
<dbReference type="EMBL" id="CYRX01000025">
    <property type="protein sequence ID" value="CUH60481.1"/>
    <property type="molecule type" value="Genomic_DNA"/>
</dbReference>
<dbReference type="InterPro" id="IPR032466">
    <property type="entry name" value="Metal_Hydrolase"/>
</dbReference>
<dbReference type="PANTHER" id="PTHR35563:SF2">
    <property type="entry name" value="BARREL METAL-DEPENDENT HYDROLASE, PUTATIVE (AFU_ORTHOLOGUE AFUA_1G16240)-RELATED"/>
    <property type="match status" value="1"/>
</dbReference>
<dbReference type="eggNOG" id="COG3618">
    <property type="taxonomic scope" value="Bacteria"/>
</dbReference>
<protein>
    <submittedName>
        <fullName evidence="3">Putative metal-dependent hydrolase of the TIM-barrel fold protein</fullName>
    </submittedName>
</protein>
<dbReference type="Gene3D" id="3.20.20.140">
    <property type="entry name" value="Metal-dependent hydrolases"/>
    <property type="match status" value="1"/>
</dbReference>
<reference evidence="3 4" key="1">
    <citation type="submission" date="2015-09" db="EMBL/GenBank/DDBJ databases">
        <authorList>
            <consortium name="Swine Surveillance"/>
        </authorList>
    </citation>
    <scope>NUCLEOTIDE SEQUENCE [LARGE SCALE GENOMIC DNA]</scope>
    <source>
        <strain evidence="3 4">CECT 5294</strain>
    </source>
</reference>
<sequence length="295" mass="31843">MTLPQGLVPRPSRIPKTPAPDGACDSHIHMLAGRDEAPLWEGRVEDPAPNLRYADFMAAYIKQMQDLGISRTVVVQSILYGTDNSVTARAVADLNALNGYAARGIGLVTDAATDADLDRLVEQNLVGVRLNYVHGGVLSWAGVQAMAPRLAARGLHVQMLINTHRHMVELAPQIAALPVPVVLDHIGWPDLALGPDEPGFQALLNLLKTGNVFVKLSGLYRFCPPPYTAADAFAAALVAAAPTRCLWGSDWPHIMLADAEQPDSATLLEALARVCPDEETWHQILVDTPAALYQF</sequence>
<dbReference type="InterPro" id="IPR052358">
    <property type="entry name" value="Aro_Compnd_Degr_Hydrolases"/>
</dbReference>
<dbReference type="PANTHER" id="PTHR35563">
    <property type="entry name" value="BARREL METAL-DEPENDENT HYDROLASE, PUTATIVE (AFU_ORTHOLOGUE AFUA_1G16240)-RELATED"/>
    <property type="match status" value="1"/>
</dbReference>